<dbReference type="InterPro" id="IPR036640">
    <property type="entry name" value="ABC1_TM_sf"/>
</dbReference>
<dbReference type="Proteomes" id="UP000176187">
    <property type="component" value="Unassembled WGS sequence"/>
</dbReference>
<protein>
    <recommendedName>
        <fullName evidence="12">ABC transporter ATP-binding protein</fullName>
    </recommendedName>
</protein>
<gene>
    <name evidence="10" type="ORF">A3A05_02840</name>
</gene>
<feature type="transmembrane region" description="Helical" evidence="7">
    <location>
        <begin position="159"/>
        <end position="175"/>
    </location>
</feature>
<evidence type="ECO:0000259" key="8">
    <source>
        <dbReference type="PROSITE" id="PS50893"/>
    </source>
</evidence>
<dbReference type="PANTHER" id="PTHR43394:SF1">
    <property type="entry name" value="ATP-BINDING CASSETTE SUB-FAMILY B MEMBER 10, MITOCHONDRIAL"/>
    <property type="match status" value="1"/>
</dbReference>
<dbReference type="InterPro" id="IPR003439">
    <property type="entry name" value="ABC_transporter-like_ATP-bd"/>
</dbReference>
<feature type="transmembrane region" description="Helical" evidence="7">
    <location>
        <begin position="77"/>
        <end position="94"/>
    </location>
</feature>
<keyword evidence="5 7" id="KW-1133">Transmembrane helix</keyword>
<feature type="transmembrane region" description="Helical" evidence="7">
    <location>
        <begin position="289"/>
        <end position="309"/>
    </location>
</feature>
<evidence type="ECO:0008006" key="12">
    <source>
        <dbReference type="Google" id="ProtNLM"/>
    </source>
</evidence>
<dbReference type="Pfam" id="PF00005">
    <property type="entry name" value="ABC_tran"/>
    <property type="match status" value="1"/>
</dbReference>
<evidence type="ECO:0000313" key="10">
    <source>
        <dbReference type="EMBL" id="OGI86463.1"/>
    </source>
</evidence>
<evidence type="ECO:0000256" key="5">
    <source>
        <dbReference type="ARBA" id="ARBA00022989"/>
    </source>
</evidence>
<keyword evidence="6 7" id="KW-0472">Membrane</keyword>
<dbReference type="InterPro" id="IPR027417">
    <property type="entry name" value="P-loop_NTPase"/>
</dbReference>
<sequence length="598" mass="67998">MKKEAKINSQNRATADFSWLDVPKAIWYFLAEDRKKFVVSFSILVFGFLYELLPVYIVGKIVDFFTTYKTGQSLDLFYFYIGFVGISWVLVFLTRVQVRTNIHVIGEHARMKARVWGFQRLTEFSLAWHQKENTGNKLQRIFTGSDAINRWMRILRADLIRIFANIVGTTIFFIFTDFKFVVIVLVYTTVFLYLEYYFGNQLLVLSNEFNRFNQKAGGTYVESATNILAIKALGNEKSATDRVLERETFSRDIAIKKAYVQTSKWRLVHIFTGVAWIIFLYFIGESVVANTISIGMIVVFFTYFSKLLGCLGDFSSMHMELIDLKSDLAHMMPIFKETEFIKTGNESFPKDWQKIEIKNAVMDYGSGQMGLKDFNLALKRNTKTGIAGLSGSGKSTLAKIILGLYALKEGVFKIGNKNYYSISHNETLGNITVVLQETELFNLSLRDNITMMRGENTELLNMAVEISQLGEVINKLPDGLDSLIGEKGYMLSGGERQRLGIARAIYKNAPIVILDEATSSLDSETEGKIMGKLLGDYGREKTFLIIAHRLGTLKYTDNIAVMEGGRVAEDGSYDKLMNDRGSVFYRMNQQKDQNIKST</sequence>
<dbReference type="GO" id="GO:0005886">
    <property type="term" value="C:plasma membrane"/>
    <property type="evidence" value="ECO:0007669"/>
    <property type="project" value="UniProtKB-SubCell"/>
</dbReference>
<dbReference type="InterPro" id="IPR003593">
    <property type="entry name" value="AAA+_ATPase"/>
</dbReference>
<dbReference type="PANTHER" id="PTHR43394">
    <property type="entry name" value="ATP-DEPENDENT PERMEASE MDL1, MITOCHONDRIAL"/>
    <property type="match status" value="1"/>
</dbReference>
<evidence type="ECO:0000256" key="7">
    <source>
        <dbReference type="SAM" id="Phobius"/>
    </source>
</evidence>
<evidence type="ECO:0000256" key="2">
    <source>
        <dbReference type="ARBA" id="ARBA00022692"/>
    </source>
</evidence>
<dbReference type="PROSITE" id="PS50893">
    <property type="entry name" value="ABC_TRANSPORTER_2"/>
    <property type="match status" value="1"/>
</dbReference>
<dbReference type="AlphaFoldDB" id="A0A1F6WX73"/>
<keyword evidence="3" id="KW-0547">Nucleotide-binding</keyword>
<evidence type="ECO:0000259" key="9">
    <source>
        <dbReference type="PROSITE" id="PS50929"/>
    </source>
</evidence>
<dbReference type="InterPro" id="IPR039421">
    <property type="entry name" value="Type_1_exporter"/>
</dbReference>
<dbReference type="GO" id="GO:0005524">
    <property type="term" value="F:ATP binding"/>
    <property type="evidence" value="ECO:0007669"/>
    <property type="project" value="UniProtKB-KW"/>
</dbReference>
<accession>A0A1F6WX73</accession>
<evidence type="ECO:0000256" key="4">
    <source>
        <dbReference type="ARBA" id="ARBA00022840"/>
    </source>
</evidence>
<dbReference type="Gene3D" id="3.40.50.300">
    <property type="entry name" value="P-loop containing nucleotide triphosphate hydrolases"/>
    <property type="match status" value="1"/>
</dbReference>
<reference evidence="10 11" key="1">
    <citation type="journal article" date="2016" name="Nat. Commun.">
        <title>Thousands of microbial genomes shed light on interconnected biogeochemical processes in an aquifer system.</title>
        <authorList>
            <person name="Anantharaman K."/>
            <person name="Brown C.T."/>
            <person name="Hug L.A."/>
            <person name="Sharon I."/>
            <person name="Castelle C.J."/>
            <person name="Probst A.J."/>
            <person name="Thomas B.C."/>
            <person name="Singh A."/>
            <person name="Wilkins M.J."/>
            <person name="Karaoz U."/>
            <person name="Brodie E.L."/>
            <person name="Williams K.H."/>
            <person name="Hubbard S.S."/>
            <person name="Banfield J.F."/>
        </authorList>
    </citation>
    <scope>NUCLEOTIDE SEQUENCE [LARGE SCALE GENOMIC DNA]</scope>
</reference>
<organism evidence="10 11">
    <name type="scientific">Candidatus Nomurabacteria bacterium RIFCSPLOWO2_01_FULL_41_12</name>
    <dbReference type="NCBI Taxonomy" id="1801774"/>
    <lineage>
        <taxon>Bacteria</taxon>
        <taxon>Candidatus Nomuraibacteriota</taxon>
    </lineage>
</organism>
<keyword evidence="4" id="KW-0067">ATP-binding</keyword>
<dbReference type="SUPFAM" id="SSF52540">
    <property type="entry name" value="P-loop containing nucleoside triphosphate hydrolases"/>
    <property type="match status" value="1"/>
</dbReference>
<comment type="subcellular location">
    <subcellularLocation>
        <location evidence="1">Cell membrane</location>
        <topology evidence="1">Multi-pass membrane protein</topology>
    </subcellularLocation>
</comment>
<dbReference type="GO" id="GO:0015421">
    <property type="term" value="F:ABC-type oligopeptide transporter activity"/>
    <property type="evidence" value="ECO:0007669"/>
    <property type="project" value="TreeGrafter"/>
</dbReference>
<evidence type="ECO:0000256" key="3">
    <source>
        <dbReference type="ARBA" id="ARBA00022741"/>
    </source>
</evidence>
<feature type="transmembrane region" description="Helical" evidence="7">
    <location>
        <begin position="37"/>
        <end position="57"/>
    </location>
</feature>
<dbReference type="InterPro" id="IPR011527">
    <property type="entry name" value="ABC1_TM_dom"/>
</dbReference>
<dbReference type="Pfam" id="PF00664">
    <property type="entry name" value="ABC_membrane"/>
    <property type="match status" value="1"/>
</dbReference>
<comment type="caution">
    <text evidence="10">The sequence shown here is derived from an EMBL/GenBank/DDBJ whole genome shotgun (WGS) entry which is preliminary data.</text>
</comment>
<dbReference type="InterPro" id="IPR017871">
    <property type="entry name" value="ABC_transporter-like_CS"/>
</dbReference>
<evidence type="ECO:0000256" key="1">
    <source>
        <dbReference type="ARBA" id="ARBA00004651"/>
    </source>
</evidence>
<dbReference type="Gene3D" id="1.20.1560.10">
    <property type="entry name" value="ABC transporter type 1, transmembrane domain"/>
    <property type="match status" value="1"/>
</dbReference>
<proteinExistence type="predicted"/>
<name>A0A1F6WX73_9BACT</name>
<dbReference type="STRING" id="1801774.A3A05_02840"/>
<dbReference type="SUPFAM" id="SSF90123">
    <property type="entry name" value="ABC transporter transmembrane region"/>
    <property type="match status" value="1"/>
</dbReference>
<evidence type="ECO:0000256" key="6">
    <source>
        <dbReference type="ARBA" id="ARBA00023136"/>
    </source>
</evidence>
<feature type="domain" description="ABC transporter" evidence="8">
    <location>
        <begin position="355"/>
        <end position="589"/>
    </location>
</feature>
<dbReference type="EMBL" id="MFUY01000005">
    <property type="protein sequence ID" value="OGI86463.1"/>
    <property type="molecule type" value="Genomic_DNA"/>
</dbReference>
<dbReference type="SMART" id="SM00382">
    <property type="entry name" value="AAA"/>
    <property type="match status" value="1"/>
</dbReference>
<keyword evidence="2 7" id="KW-0812">Transmembrane</keyword>
<dbReference type="PROSITE" id="PS50929">
    <property type="entry name" value="ABC_TM1F"/>
    <property type="match status" value="1"/>
</dbReference>
<evidence type="ECO:0000313" key="11">
    <source>
        <dbReference type="Proteomes" id="UP000176187"/>
    </source>
</evidence>
<dbReference type="PROSITE" id="PS00211">
    <property type="entry name" value="ABC_TRANSPORTER_1"/>
    <property type="match status" value="1"/>
</dbReference>
<feature type="domain" description="ABC transmembrane type-1" evidence="9">
    <location>
        <begin position="38"/>
        <end position="317"/>
    </location>
</feature>
<dbReference type="GO" id="GO:0016887">
    <property type="term" value="F:ATP hydrolysis activity"/>
    <property type="evidence" value="ECO:0007669"/>
    <property type="project" value="InterPro"/>
</dbReference>
<feature type="transmembrane region" description="Helical" evidence="7">
    <location>
        <begin position="265"/>
        <end position="283"/>
    </location>
</feature>
<feature type="transmembrane region" description="Helical" evidence="7">
    <location>
        <begin position="181"/>
        <end position="198"/>
    </location>
</feature>